<dbReference type="GO" id="GO:0035869">
    <property type="term" value="C:ciliary transition zone"/>
    <property type="evidence" value="ECO:0007669"/>
    <property type="project" value="TreeGrafter"/>
</dbReference>
<dbReference type="PANTHER" id="PTHR21223:SF2">
    <property type="entry name" value="CBY1-INTERACTING BAR DOMAIN-CONTAINING PROTEIN HOMOLOG"/>
    <property type="match status" value="1"/>
</dbReference>
<keyword evidence="4" id="KW-1185">Reference proteome</keyword>
<gene>
    <name evidence="3" type="ORF">Pcinc_030198</name>
</gene>
<dbReference type="PANTHER" id="PTHR21223">
    <property type="entry name" value="CBY1-INTERACTING BAR DOMAIN-CONTAINING PROTEIN HOMOLOG"/>
    <property type="match status" value="1"/>
</dbReference>
<accession>A0AAE1EZC4</accession>
<keyword evidence="1" id="KW-0175">Coiled coil</keyword>
<organism evidence="3 4">
    <name type="scientific">Petrolisthes cinctipes</name>
    <name type="common">Flat porcelain crab</name>
    <dbReference type="NCBI Taxonomy" id="88211"/>
    <lineage>
        <taxon>Eukaryota</taxon>
        <taxon>Metazoa</taxon>
        <taxon>Ecdysozoa</taxon>
        <taxon>Arthropoda</taxon>
        <taxon>Crustacea</taxon>
        <taxon>Multicrustacea</taxon>
        <taxon>Malacostraca</taxon>
        <taxon>Eumalacostraca</taxon>
        <taxon>Eucarida</taxon>
        <taxon>Decapoda</taxon>
        <taxon>Pleocyemata</taxon>
        <taxon>Anomura</taxon>
        <taxon>Galatheoidea</taxon>
        <taxon>Porcellanidae</taxon>
        <taxon>Petrolisthes</taxon>
    </lineage>
</organism>
<dbReference type="InterPro" id="IPR027267">
    <property type="entry name" value="AH/BAR_dom_sf"/>
</dbReference>
<evidence type="ECO:0000313" key="3">
    <source>
        <dbReference type="EMBL" id="KAK3864079.1"/>
    </source>
</evidence>
<reference evidence="3" key="1">
    <citation type="submission" date="2023-10" db="EMBL/GenBank/DDBJ databases">
        <title>Genome assemblies of two species of porcelain crab, Petrolisthes cinctipes and Petrolisthes manimaculis (Anomura: Porcellanidae).</title>
        <authorList>
            <person name="Angst P."/>
        </authorList>
    </citation>
    <scope>NUCLEOTIDE SEQUENCE</scope>
    <source>
        <strain evidence="3">PB745_01</strain>
        <tissue evidence="3">Gill</tissue>
    </source>
</reference>
<dbReference type="Gene3D" id="1.20.1270.60">
    <property type="entry name" value="Arfaptin homology (AH) domain/BAR domain"/>
    <property type="match status" value="1"/>
</dbReference>
<dbReference type="Proteomes" id="UP001286313">
    <property type="component" value="Unassembled WGS sequence"/>
</dbReference>
<dbReference type="GO" id="GO:0060271">
    <property type="term" value="P:cilium assembly"/>
    <property type="evidence" value="ECO:0007669"/>
    <property type="project" value="TreeGrafter"/>
</dbReference>
<evidence type="ECO:0000313" key="4">
    <source>
        <dbReference type="Proteomes" id="UP001286313"/>
    </source>
</evidence>
<proteinExistence type="predicted"/>
<dbReference type="AlphaFoldDB" id="A0AAE1EZC4"/>
<dbReference type="GO" id="GO:0036064">
    <property type="term" value="C:ciliary basal body"/>
    <property type="evidence" value="ECO:0007669"/>
    <property type="project" value="TreeGrafter"/>
</dbReference>
<name>A0AAE1EZC4_PETCI</name>
<feature type="compositionally biased region" description="Basic and acidic residues" evidence="2">
    <location>
        <begin position="129"/>
        <end position="140"/>
    </location>
</feature>
<dbReference type="SUPFAM" id="SSF103657">
    <property type="entry name" value="BAR/IMD domain-like"/>
    <property type="match status" value="1"/>
</dbReference>
<sequence>MFSSSASSLNKVHSNQMKFIQDRISGVEKHFGEICTSLGAYTRKTAKLRDKGDDLSRVLQNYGEQENLNKSLRSAVCETADTIASVQDYRDVAVNRMESQVVEELGEYREVCRRARQELKHSFQTRQQEVSHRRSLEKTRTRNPHNRQQIILAETQLQKSTHEAQRACENLEQQMDTFEQRKVTDLKRIITEFIQTELAFHAKALELYTKAYNQMANVDMEEDLQAFRNARDVFDAEFRNALKGEGGLGRGEVVGAGLGSSLSPVITTARERKREKKRDLKQSVEKLQVEDYEEINTGSSTSSDSD</sequence>
<protein>
    <recommendedName>
        <fullName evidence="5">Protein FAM92A</fullName>
    </recommendedName>
</protein>
<feature type="region of interest" description="Disordered" evidence="2">
    <location>
        <begin position="124"/>
        <end position="144"/>
    </location>
</feature>
<comment type="caution">
    <text evidence="3">The sequence shown here is derived from an EMBL/GenBank/DDBJ whole genome shotgun (WGS) entry which is preliminary data.</text>
</comment>
<evidence type="ECO:0000256" key="2">
    <source>
        <dbReference type="SAM" id="MobiDB-lite"/>
    </source>
</evidence>
<evidence type="ECO:0000256" key="1">
    <source>
        <dbReference type="SAM" id="Coils"/>
    </source>
</evidence>
<dbReference type="EMBL" id="JAWQEG010003874">
    <property type="protein sequence ID" value="KAK3864079.1"/>
    <property type="molecule type" value="Genomic_DNA"/>
</dbReference>
<dbReference type="Pfam" id="PF06730">
    <property type="entry name" value="FAM92"/>
    <property type="match status" value="1"/>
</dbReference>
<dbReference type="InterPro" id="IPR009602">
    <property type="entry name" value="CBAR/FAM92"/>
</dbReference>
<evidence type="ECO:0008006" key="5">
    <source>
        <dbReference type="Google" id="ProtNLM"/>
    </source>
</evidence>
<feature type="coiled-coil region" evidence="1">
    <location>
        <begin position="154"/>
        <end position="188"/>
    </location>
</feature>